<dbReference type="HAMAP" id="MF_00805">
    <property type="entry name" value="CitD"/>
    <property type="match status" value="1"/>
</dbReference>
<comment type="caution">
    <text evidence="5">The sequence shown here is derived from an EMBL/GenBank/DDBJ whole genome shotgun (WGS) entry which is preliminary data.</text>
</comment>
<feature type="modified residue" description="O-(phosphoribosyl dephospho-coenzyme A)serine" evidence="4">
    <location>
        <position position="14"/>
    </location>
</feature>
<dbReference type="EMBL" id="JBHSUB010000015">
    <property type="protein sequence ID" value="MFC6378808.1"/>
    <property type="molecule type" value="Genomic_DNA"/>
</dbReference>
<dbReference type="RefSeq" id="WP_212715165.1">
    <property type="nucleotide sequence ID" value="NZ_JBHSUB010000015.1"/>
</dbReference>
<evidence type="ECO:0000256" key="4">
    <source>
        <dbReference type="HAMAP-Rule" id="MF_00805"/>
    </source>
</evidence>
<dbReference type="Proteomes" id="UP001596230">
    <property type="component" value="Unassembled WGS sequence"/>
</dbReference>
<evidence type="ECO:0000256" key="2">
    <source>
        <dbReference type="ARBA" id="ARBA00022490"/>
    </source>
</evidence>
<organism evidence="5 6">
    <name type="scientific">Tatumella terrea</name>
    <dbReference type="NCBI Taxonomy" id="419007"/>
    <lineage>
        <taxon>Bacteria</taxon>
        <taxon>Pseudomonadati</taxon>
        <taxon>Pseudomonadota</taxon>
        <taxon>Gammaproteobacteria</taxon>
        <taxon>Enterobacterales</taxon>
        <taxon>Erwiniaceae</taxon>
        <taxon>Tatumella</taxon>
    </lineage>
</organism>
<dbReference type="NCBIfam" id="TIGR01608">
    <property type="entry name" value="citD"/>
    <property type="match status" value="1"/>
</dbReference>
<evidence type="ECO:0000256" key="1">
    <source>
        <dbReference type="ARBA" id="ARBA00004496"/>
    </source>
</evidence>
<dbReference type="GO" id="GO:0008815">
    <property type="term" value="F:citrate (pro-3S)-lyase activity"/>
    <property type="evidence" value="ECO:0007669"/>
    <property type="project" value="UniProtKB-EC"/>
</dbReference>
<comment type="subunit">
    <text evidence="4">Oligomer with a subunit composition of (alpha,beta,gamma)6.</text>
</comment>
<evidence type="ECO:0000313" key="6">
    <source>
        <dbReference type="Proteomes" id="UP001596230"/>
    </source>
</evidence>
<dbReference type="Pfam" id="PF06857">
    <property type="entry name" value="ACP"/>
    <property type="match status" value="1"/>
</dbReference>
<keyword evidence="5" id="KW-0456">Lyase</keyword>
<comment type="similarity">
    <text evidence="4">Belongs to the CitD family.</text>
</comment>
<comment type="subcellular location">
    <subcellularLocation>
        <location evidence="1 4">Cytoplasm</location>
    </subcellularLocation>
</comment>
<name>A0ABW1VZP0_9GAMM</name>
<dbReference type="PIRSF" id="PIRSF002736">
    <property type="entry name" value="Citrt_lyas_gamma"/>
    <property type="match status" value="1"/>
</dbReference>
<keyword evidence="3 4" id="KW-0597">Phosphoprotein</keyword>
<dbReference type="InterPro" id="IPR023439">
    <property type="entry name" value="Mal_deCO2ase/Cit_lyase_ACP"/>
</dbReference>
<dbReference type="NCBIfam" id="NF009726">
    <property type="entry name" value="PRK13253.1"/>
    <property type="match status" value="1"/>
</dbReference>
<reference evidence="6" key="1">
    <citation type="journal article" date="2019" name="Int. J. Syst. Evol. Microbiol.">
        <title>The Global Catalogue of Microorganisms (GCM) 10K type strain sequencing project: providing services to taxonomists for standard genome sequencing and annotation.</title>
        <authorList>
            <consortium name="The Broad Institute Genomics Platform"/>
            <consortium name="The Broad Institute Genome Sequencing Center for Infectious Disease"/>
            <person name="Wu L."/>
            <person name="Ma J."/>
        </authorList>
    </citation>
    <scope>NUCLEOTIDE SEQUENCE [LARGE SCALE GENOMIC DNA]</scope>
    <source>
        <strain evidence="6">CGMCC 1.18518</strain>
    </source>
</reference>
<evidence type="ECO:0000313" key="5">
    <source>
        <dbReference type="EMBL" id="MFC6378808.1"/>
    </source>
</evidence>
<proteinExistence type="inferred from homology"/>
<keyword evidence="6" id="KW-1185">Reference proteome</keyword>
<comment type="function">
    <text evidence="4">Covalent carrier of the coenzyme of citrate lyase.</text>
</comment>
<accession>A0ABW1VZP0</accession>
<sequence>MNILREALAGTLESGDAKIKVIPADGATEIVIRSEVMQQFGQQIHAVAVQTLTTLGVNSGLVIIEDKGALDCVLRARIQCAVLRAAEVTALDPEKLL</sequence>
<keyword evidence="2 4" id="KW-0963">Cytoplasm</keyword>
<evidence type="ECO:0000256" key="3">
    <source>
        <dbReference type="ARBA" id="ARBA00022553"/>
    </source>
</evidence>
<gene>
    <name evidence="4 5" type="primary">citD</name>
    <name evidence="5" type="ORF">ACFP9W_12165</name>
</gene>
<protein>
    <recommendedName>
        <fullName evidence="4">Citrate lyase acyl carrier protein</fullName>
    </recommendedName>
    <alternativeName>
        <fullName evidence="4">Citrate lyase gamma chain</fullName>
    </alternativeName>
</protein>
<dbReference type="InterPro" id="IPR006495">
    <property type="entry name" value="CitD"/>
</dbReference>